<dbReference type="GeneID" id="20244077"/>
<feature type="non-terminal residue" evidence="2">
    <location>
        <position position="604"/>
    </location>
</feature>
<evidence type="ECO:0000256" key="1">
    <source>
        <dbReference type="SAM" id="MobiDB-lite"/>
    </source>
</evidence>
<name>V3ZPE7_LOTGI</name>
<keyword evidence="3" id="KW-1185">Reference proteome</keyword>
<dbReference type="RefSeq" id="XP_009063090.1">
    <property type="nucleotide sequence ID" value="XM_009064842.1"/>
</dbReference>
<gene>
    <name evidence="2" type="ORF">LOTGIDRAFT_176912</name>
</gene>
<dbReference type="KEGG" id="lgi:LOTGIDRAFT_176912"/>
<feature type="region of interest" description="Disordered" evidence="1">
    <location>
        <begin position="327"/>
        <end position="353"/>
    </location>
</feature>
<dbReference type="Proteomes" id="UP000030746">
    <property type="component" value="Unassembled WGS sequence"/>
</dbReference>
<accession>V3ZPE7</accession>
<evidence type="ECO:0000313" key="2">
    <source>
        <dbReference type="EMBL" id="ESO86222.1"/>
    </source>
</evidence>
<feature type="non-terminal residue" evidence="2">
    <location>
        <position position="1"/>
    </location>
</feature>
<reference evidence="2 3" key="1">
    <citation type="journal article" date="2013" name="Nature">
        <title>Insights into bilaterian evolution from three spiralian genomes.</title>
        <authorList>
            <person name="Simakov O."/>
            <person name="Marletaz F."/>
            <person name="Cho S.J."/>
            <person name="Edsinger-Gonzales E."/>
            <person name="Havlak P."/>
            <person name="Hellsten U."/>
            <person name="Kuo D.H."/>
            <person name="Larsson T."/>
            <person name="Lv J."/>
            <person name="Arendt D."/>
            <person name="Savage R."/>
            <person name="Osoegawa K."/>
            <person name="de Jong P."/>
            <person name="Grimwood J."/>
            <person name="Chapman J.A."/>
            <person name="Shapiro H."/>
            <person name="Aerts A."/>
            <person name="Otillar R.P."/>
            <person name="Terry A.Y."/>
            <person name="Boore J.L."/>
            <person name="Grigoriev I.V."/>
            <person name="Lindberg D.R."/>
            <person name="Seaver E.C."/>
            <person name="Weisblat D.A."/>
            <person name="Putnam N.H."/>
            <person name="Rokhsar D.S."/>
        </authorList>
    </citation>
    <scope>NUCLEOTIDE SEQUENCE [LARGE SCALE GENOMIC DNA]</scope>
</reference>
<dbReference type="EMBL" id="KB203148">
    <property type="protein sequence ID" value="ESO86222.1"/>
    <property type="molecule type" value="Genomic_DNA"/>
</dbReference>
<feature type="compositionally biased region" description="Acidic residues" evidence="1">
    <location>
        <begin position="344"/>
        <end position="353"/>
    </location>
</feature>
<sequence length="604" mass="70741">KQSQGEVGKCTPLEFNAEHYEDDTRELRGIFEYEYESPEEATKKIPLPEKDSVHSILKLDEQEKTSTENSLQKKKSISFYPGTKVREIHSRIEAINCGELDDPDEVTEFVVSPLDPEEEDEEWPEDLFHNTVQNACSEYLGINEDTVRESIRIQRENEENGGLDESLEEDYCYSDEEYDYYDDGPQYNYEESEYPVPEDFKHRNLNEHEGNERNQIDSEDFYQSDEKMEFIPRTSEQPNIADSDDDHYVEDTRELRGVFEYEYENPEEVTNKIPIPEIDSVHSILKLDEQEKTTSTENSLQKKKSISFYPGTKVREIHSRIEAINCGELDDPDEAPEFVVSPLDPEEEDEEWPEDLFNNTVQNACSEYLGINEDTVRESIRMQREKEESGGLDESLQEDYCYSDEEYDYYDDGPQYNYVESEYPVPEDFKQRNLDEHEVNERNQIDSEDFYQSDEKIEFIPRTSEQPNIADSDDDHYVEDTRELRGVFEYEYENPEEVTNTIPIPEIDSVHSILKLDEQEKTTSTENSLQKKKSISFYPGTKVREIHSRIEAINCGELDDPDEAPEFVVSPLDPEEEYEEWPEDLFHNTVQNACSEYLGINEDS</sequence>
<proteinExistence type="predicted"/>
<organism evidence="2 3">
    <name type="scientific">Lottia gigantea</name>
    <name type="common">Giant owl limpet</name>
    <dbReference type="NCBI Taxonomy" id="225164"/>
    <lineage>
        <taxon>Eukaryota</taxon>
        <taxon>Metazoa</taxon>
        <taxon>Spiralia</taxon>
        <taxon>Lophotrochozoa</taxon>
        <taxon>Mollusca</taxon>
        <taxon>Gastropoda</taxon>
        <taxon>Patellogastropoda</taxon>
        <taxon>Lottioidea</taxon>
        <taxon>Lottiidae</taxon>
        <taxon>Lottia</taxon>
    </lineage>
</organism>
<protein>
    <submittedName>
        <fullName evidence="2">Uncharacterized protein</fullName>
    </submittedName>
</protein>
<dbReference type="CTD" id="20244077"/>
<evidence type="ECO:0000313" key="3">
    <source>
        <dbReference type="Proteomes" id="UP000030746"/>
    </source>
</evidence>
<dbReference type="AlphaFoldDB" id="V3ZPE7"/>